<proteinExistence type="predicted"/>
<evidence type="ECO:0000313" key="2">
    <source>
        <dbReference type="Proteomes" id="UP001179181"/>
    </source>
</evidence>
<sequence>MMKQIKAKNCKIFLNDLLEAAKFFLAASFLRKPGYQPPA</sequence>
<evidence type="ECO:0000313" key="1">
    <source>
        <dbReference type="EMBL" id="NIJ51663.1"/>
    </source>
</evidence>
<comment type="caution">
    <text evidence="1">The sequence shown here is derived from an EMBL/GenBank/DDBJ whole genome shotgun (WGS) entry which is preliminary data.</text>
</comment>
<dbReference type="Proteomes" id="UP001179181">
    <property type="component" value="Unassembled WGS sequence"/>
</dbReference>
<protein>
    <submittedName>
        <fullName evidence="1">Uncharacterized protein</fullName>
    </submittedName>
</protein>
<gene>
    <name evidence="1" type="ORF">FHS68_000819</name>
</gene>
<organism evidence="1 2">
    <name type="scientific">Dyadobacter arcticus</name>
    <dbReference type="NCBI Taxonomy" id="1078754"/>
    <lineage>
        <taxon>Bacteria</taxon>
        <taxon>Pseudomonadati</taxon>
        <taxon>Bacteroidota</taxon>
        <taxon>Cytophagia</taxon>
        <taxon>Cytophagales</taxon>
        <taxon>Spirosomataceae</taxon>
        <taxon>Dyadobacter</taxon>
    </lineage>
</organism>
<keyword evidence="2" id="KW-1185">Reference proteome</keyword>
<dbReference type="EMBL" id="JAASQJ010000001">
    <property type="protein sequence ID" value="NIJ51663.1"/>
    <property type="molecule type" value="Genomic_DNA"/>
</dbReference>
<reference evidence="1 2" key="1">
    <citation type="submission" date="2020-03" db="EMBL/GenBank/DDBJ databases">
        <title>Genomic Encyclopedia of Type Strains, Phase IV (KMG-IV): sequencing the most valuable type-strain genomes for metagenomic binning, comparative biology and taxonomic classification.</title>
        <authorList>
            <person name="Goeker M."/>
        </authorList>
    </citation>
    <scope>NUCLEOTIDE SEQUENCE [LARGE SCALE GENOMIC DNA]</scope>
    <source>
        <strain evidence="1 2">DSM 102865</strain>
    </source>
</reference>
<accession>A0ABX0UF76</accession>
<name>A0ABX0UF76_9BACT</name>